<evidence type="ECO:0000256" key="7">
    <source>
        <dbReference type="ARBA" id="ARBA00044529"/>
    </source>
</evidence>
<keyword evidence="4" id="KW-0234">DNA repair</keyword>
<evidence type="ECO:0000256" key="3">
    <source>
        <dbReference type="ARBA" id="ARBA00023125"/>
    </source>
</evidence>
<evidence type="ECO:0000313" key="11">
    <source>
        <dbReference type="Ensembl" id="ENSBJAP00000015641.1"/>
    </source>
</evidence>
<keyword evidence="12" id="KW-1185">Reference proteome</keyword>
<feature type="compositionally biased region" description="Basic and acidic residues" evidence="8">
    <location>
        <begin position="172"/>
        <end position="185"/>
    </location>
</feature>
<proteinExistence type="inferred from homology"/>
<feature type="compositionally biased region" description="Gly residues" evidence="8">
    <location>
        <begin position="232"/>
        <end position="241"/>
    </location>
</feature>
<dbReference type="GO" id="GO:0006303">
    <property type="term" value="P:double-strand break repair via nonhomologous end joining"/>
    <property type="evidence" value="ECO:0007669"/>
    <property type="project" value="TreeGrafter"/>
</dbReference>
<dbReference type="PANTHER" id="PTHR32235:SF1">
    <property type="entry name" value="NON-HOMOLOGOUS END-JOINING FACTOR 1"/>
    <property type="match status" value="1"/>
</dbReference>
<dbReference type="Pfam" id="PF21928">
    <property type="entry name" value="XLF_CC"/>
    <property type="match status" value="1"/>
</dbReference>
<dbReference type="Gene3D" id="2.170.210.10">
    <property type="entry name" value="DNA double-strand break repair and VJ recombination XRCC4, N-terminal"/>
    <property type="match status" value="1"/>
</dbReference>
<keyword evidence="5" id="KW-0539">Nucleus</keyword>
<feature type="domain" description="XLF-like coiled-coil region" evidence="10">
    <location>
        <begin position="127"/>
        <end position="171"/>
    </location>
</feature>
<evidence type="ECO:0000256" key="6">
    <source>
        <dbReference type="ARBA" id="ARBA00025747"/>
    </source>
</evidence>
<keyword evidence="2" id="KW-0227">DNA damage</keyword>
<dbReference type="InterPro" id="IPR053829">
    <property type="entry name" value="XLF-like_CC"/>
</dbReference>
<dbReference type="PANTHER" id="PTHR32235">
    <property type="entry name" value="NON-HOMOLOGOUS END-JOINING FACTOR 1"/>
    <property type="match status" value="1"/>
</dbReference>
<evidence type="ECO:0000256" key="4">
    <source>
        <dbReference type="ARBA" id="ARBA00023204"/>
    </source>
</evidence>
<dbReference type="AlphaFoldDB" id="A0A8C0HMG5"/>
<organism evidence="11 12">
    <name type="scientific">Buteo japonicus</name>
    <dbReference type="NCBI Taxonomy" id="224669"/>
    <lineage>
        <taxon>Eukaryota</taxon>
        <taxon>Metazoa</taxon>
        <taxon>Chordata</taxon>
        <taxon>Craniata</taxon>
        <taxon>Vertebrata</taxon>
        <taxon>Euteleostomi</taxon>
        <taxon>Archelosauria</taxon>
        <taxon>Archosauria</taxon>
        <taxon>Dinosauria</taxon>
        <taxon>Saurischia</taxon>
        <taxon>Theropoda</taxon>
        <taxon>Coelurosauria</taxon>
        <taxon>Aves</taxon>
        <taxon>Neognathae</taxon>
        <taxon>Neoaves</taxon>
        <taxon>Telluraves</taxon>
        <taxon>Accipitrimorphae</taxon>
        <taxon>Accipitriformes</taxon>
        <taxon>Accipitridae</taxon>
        <taxon>Accipitrinae</taxon>
        <taxon>Buteo</taxon>
    </lineage>
</organism>
<dbReference type="InterPro" id="IPR038051">
    <property type="entry name" value="XRCC4-like_N_sf"/>
</dbReference>
<protein>
    <recommendedName>
        <fullName evidence="7">Non-homologous end-joining factor 1</fullName>
    </recommendedName>
</protein>
<feature type="region of interest" description="Disordered" evidence="8">
    <location>
        <begin position="220"/>
        <end position="241"/>
    </location>
</feature>
<evidence type="ECO:0000313" key="12">
    <source>
        <dbReference type="Proteomes" id="UP000694555"/>
    </source>
</evidence>
<evidence type="ECO:0000259" key="9">
    <source>
        <dbReference type="Pfam" id="PF09302"/>
    </source>
</evidence>
<dbReference type="GO" id="GO:0032807">
    <property type="term" value="C:DNA ligase IV complex"/>
    <property type="evidence" value="ECO:0007669"/>
    <property type="project" value="TreeGrafter"/>
</dbReference>
<comment type="subcellular location">
    <subcellularLocation>
        <location evidence="1">Nucleus</location>
    </subcellularLocation>
</comment>
<dbReference type="InterPro" id="IPR015381">
    <property type="entry name" value="XLF-like_N"/>
</dbReference>
<evidence type="ECO:0000256" key="8">
    <source>
        <dbReference type="SAM" id="MobiDB-lite"/>
    </source>
</evidence>
<evidence type="ECO:0000256" key="2">
    <source>
        <dbReference type="ARBA" id="ARBA00022763"/>
    </source>
</evidence>
<dbReference type="InterPro" id="IPR052287">
    <property type="entry name" value="NHEJ_factor"/>
</dbReference>
<evidence type="ECO:0000259" key="10">
    <source>
        <dbReference type="Pfam" id="PF21928"/>
    </source>
</evidence>
<dbReference type="Ensembl" id="ENSBJAT00000016070.1">
    <property type="protein sequence ID" value="ENSBJAP00000015641.1"/>
    <property type="gene ID" value="ENSBJAG00000010356.1"/>
</dbReference>
<reference evidence="11" key="2">
    <citation type="submission" date="2025-09" db="UniProtKB">
        <authorList>
            <consortium name="Ensembl"/>
        </authorList>
    </citation>
    <scope>IDENTIFICATION</scope>
</reference>
<name>A0A8C0HMG5_9AVES</name>
<reference evidence="11" key="1">
    <citation type="submission" date="2025-08" db="UniProtKB">
        <authorList>
            <consortium name="Ensembl"/>
        </authorList>
    </citation>
    <scope>IDENTIFICATION</scope>
</reference>
<dbReference type="Pfam" id="PF09302">
    <property type="entry name" value="XLF"/>
    <property type="match status" value="1"/>
</dbReference>
<feature type="region of interest" description="Disordered" evidence="8">
    <location>
        <begin position="169"/>
        <end position="188"/>
    </location>
</feature>
<comment type="similarity">
    <text evidence="6">Belongs to the XRCC4-XLF family. XLF subfamily.</text>
</comment>
<feature type="domain" description="XLF-like N-terminal" evidence="9">
    <location>
        <begin position="12"/>
        <end position="123"/>
    </location>
</feature>
<accession>A0A8C0HMG5</accession>
<sequence>MCELESNLLTKPWASVCFGESAFLAKVCFRDTGYILLISDLSSVWYESADTEAVGQRSKDLNKRLTVHVSSFLHHLCDLMSPLLAGQSDTTTSFSCHRTAGGLSLHVKSTLSGLPFYWKFHCCPAPVSRHLVRPLIRMSLALQYQVQELTSLLLQKDAEIEDYRENGATLSRGDEGCQGPRERSEQGASFLPSTGLVCSAPSSYYAARLVFHVQLHRQRDGSQKAGEQPLGRAGGGMAVDR</sequence>
<evidence type="ECO:0000256" key="1">
    <source>
        <dbReference type="ARBA" id="ARBA00004123"/>
    </source>
</evidence>
<dbReference type="CDD" id="cd22285">
    <property type="entry name" value="HD_XLF_N"/>
    <property type="match status" value="1"/>
</dbReference>
<dbReference type="GO" id="GO:0045027">
    <property type="term" value="F:DNA end binding"/>
    <property type="evidence" value="ECO:0007669"/>
    <property type="project" value="TreeGrafter"/>
</dbReference>
<dbReference type="Gene3D" id="1.10.287.450">
    <property type="entry name" value="Helix hairpin bin"/>
    <property type="match status" value="1"/>
</dbReference>
<dbReference type="Proteomes" id="UP000694555">
    <property type="component" value="Unplaced"/>
</dbReference>
<dbReference type="FunFam" id="2.170.210.10:FF:000001">
    <property type="entry name" value="Non-homologous end-joining factor 1"/>
    <property type="match status" value="1"/>
</dbReference>
<keyword evidence="3" id="KW-0238">DNA-binding</keyword>
<evidence type="ECO:0000256" key="5">
    <source>
        <dbReference type="ARBA" id="ARBA00023242"/>
    </source>
</evidence>